<dbReference type="Proteomes" id="UP000717624">
    <property type="component" value="Unassembled WGS sequence"/>
</dbReference>
<dbReference type="InterPro" id="IPR012851">
    <property type="entry name" value="Spore_coat_CotF-like"/>
</dbReference>
<evidence type="ECO:0000313" key="5">
    <source>
        <dbReference type="Proteomes" id="UP000717624"/>
    </source>
</evidence>
<dbReference type="GO" id="GO:0030435">
    <property type="term" value="P:sporulation resulting in formation of a cellular spore"/>
    <property type="evidence" value="ECO:0007669"/>
    <property type="project" value="UniProtKB-KW"/>
</dbReference>
<protein>
    <recommendedName>
        <fullName evidence="6">Spore coat protein</fullName>
    </recommendedName>
</protein>
<comment type="subcellular location">
    <subcellularLocation>
        <location evidence="2">Spore coat</location>
    </subcellularLocation>
</comment>
<comment type="caution">
    <text evidence="4">The sequence shown here is derived from an EMBL/GenBank/DDBJ whole genome shotgun (WGS) entry which is preliminary data.</text>
</comment>
<dbReference type="PANTHER" id="PTHR39183">
    <property type="entry name" value="SPORE COAT PROTEIN F-LIKE PROTEIN YHCQ"/>
    <property type="match status" value="1"/>
</dbReference>
<dbReference type="PANTHER" id="PTHR39183:SF1">
    <property type="entry name" value="SPORE COAT PROTEIN F-LIKE PROTEIN YHCQ"/>
    <property type="match status" value="1"/>
</dbReference>
<reference evidence="4" key="1">
    <citation type="submission" date="2021-01" db="EMBL/GenBank/DDBJ databases">
        <title>Genomic Encyclopedia of Type Strains, Phase IV (KMG-IV): sequencing the most valuable type-strain genomes for metagenomic binning, comparative biology and taxonomic classification.</title>
        <authorList>
            <person name="Goeker M."/>
        </authorList>
    </citation>
    <scope>NUCLEOTIDE SEQUENCE</scope>
    <source>
        <strain evidence="4">DSM 25523</strain>
    </source>
</reference>
<dbReference type="EMBL" id="JAFBEB010000005">
    <property type="protein sequence ID" value="MBM7590302.1"/>
    <property type="molecule type" value="Genomic_DNA"/>
</dbReference>
<evidence type="ECO:0000313" key="4">
    <source>
        <dbReference type="EMBL" id="MBM7590302.1"/>
    </source>
</evidence>
<dbReference type="Pfam" id="PF07875">
    <property type="entry name" value="Coat_F"/>
    <property type="match status" value="1"/>
</dbReference>
<gene>
    <name evidence="4" type="ORF">JOD01_001906</name>
</gene>
<keyword evidence="1" id="KW-0749">Sporulation</keyword>
<proteinExistence type="inferred from homology"/>
<comment type="similarity">
    <text evidence="3">Belongs to the CotF family.</text>
</comment>
<organism evidence="4 5">
    <name type="scientific">Brevibacillus fulvus</name>
    <dbReference type="NCBI Taxonomy" id="1125967"/>
    <lineage>
        <taxon>Bacteria</taxon>
        <taxon>Bacillati</taxon>
        <taxon>Bacillota</taxon>
        <taxon>Bacilli</taxon>
        <taxon>Bacillales</taxon>
        <taxon>Paenibacillaceae</taxon>
        <taxon>Brevibacillus</taxon>
    </lineage>
</organism>
<evidence type="ECO:0008006" key="6">
    <source>
        <dbReference type="Google" id="ProtNLM"/>
    </source>
</evidence>
<accession>A0A938XUF3</accession>
<evidence type="ECO:0000256" key="2">
    <source>
        <dbReference type="ARBA" id="ARBA00024325"/>
    </source>
</evidence>
<dbReference type="RefSeq" id="WP_204518054.1">
    <property type="nucleotide sequence ID" value="NZ_BAABIN010000020.1"/>
</dbReference>
<dbReference type="InterPro" id="IPR012347">
    <property type="entry name" value="Ferritin-like"/>
</dbReference>
<dbReference type="AlphaFoldDB" id="A0A938XUF3"/>
<keyword evidence="5" id="KW-1185">Reference proteome</keyword>
<evidence type="ECO:0000256" key="3">
    <source>
        <dbReference type="ARBA" id="ARBA00024344"/>
    </source>
</evidence>
<evidence type="ECO:0000256" key="1">
    <source>
        <dbReference type="ARBA" id="ARBA00022969"/>
    </source>
</evidence>
<dbReference type="Gene3D" id="1.20.1260.10">
    <property type="match status" value="1"/>
</dbReference>
<name>A0A938XUF3_9BACL</name>
<sequence length="100" mass="11071">MNSVMENMTGMNVMTDQVVAGDLLNAAKTGIKNYAVAISEAATPELRAVLRKQMDEEIAFHEKISSYMMQKGWYKPYDMNEQINVVLQAGKAAVNAAQNK</sequence>